<keyword evidence="4" id="KW-0811">Translocation</keyword>
<dbReference type="Gene3D" id="1.10.10.10">
    <property type="entry name" value="Winged helix-like DNA-binding domain superfamily/Winged helix DNA-binding domain"/>
    <property type="match status" value="1"/>
</dbReference>
<evidence type="ECO:0000313" key="14">
    <source>
        <dbReference type="Proteomes" id="UP000620124"/>
    </source>
</evidence>
<organism evidence="13 14">
    <name type="scientific">Mycena venus</name>
    <dbReference type="NCBI Taxonomy" id="2733690"/>
    <lineage>
        <taxon>Eukaryota</taxon>
        <taxon>Fungi</taxon>
        <taxon>Dikarya</taxon>
        <taxon>Basidiomycota</taxon>
        <taxon>Agaricomycotina</taxon>
        <taxon>Agaricomycetes</taxon>
        <taxon>Agaricomycetidae</taxon>
        <taxon>Agaricales</taxon>
        <taxon>Marasmiineae</taxon>
        <taxon>Mycenaceae</taxon>
        <taxon>Mycena</taxon>
    </lineage>
</organism>
<feature type="compositionally biased region" description="Low complexity" evidence="11">
    <location>
        <begin position="1086"/>
        <end position="1101"/>
    </location>
</feature>
<dbReference type="InterPro" id="IPR036388">
    <property type="entry name" value="WH-like_DNA-bd_sf"/>
</dbReference>
<dbReference type="PROSITE" id="PS50913">
    <property type="entry name" value="GRIP"/>
    <property type="match status" value="1"/>
</dbReference>
<feature type="compositionally biased region" description="Low complexity" evidence="11">
    <location>
        <begin position="397"/>
        <end position="408"/>
    </location>
</feature>
<feature type="compositionally biased region" description="Low complexity" evidence="11">
    <location>
        <begin position="256"/>
        <end position="266"/>
    </location>
</feature>
<dbReference type="GO" id="GO:0016560">
    <property type="term" value="P:protein import into peroxisome matrix, docking"/>
    <property type="evidence" value="ECO:0007669"/>
    <property type="project" value="InterPro"/>
</dbReference>
<name>A0A8H6XWT1_9AGAR</name>
<feature type="region of interest" description="Disordered" evidence="11">
    <location>
        <begin position="673"/>
        <end position="711"/>
    </location>
</feature>
<dbReference type="InterPro" id="IPR025655">
    <property type="entry name" value="PEX14"/>
</dbReference>
<dbReference type="Gene3D" id="1.10.220.60">
    <property type="entry name" value="GRIP domain"/>
    <property type="match status" value="1"/>
</dbReference>
<reference evidence="13" key="1">
    <citation type="submission" date="2020-05" db="EMBL/GenBank/DDBJ databases">
        <title>Mycena genomes resolve the evolution of fungal bioluminescence.</title>
        <authorList>
            <person name="Tsai I.J."/>
        </authorList>
    </citation>
    <scope>NUCLEOTIDE SEQUENCE</scope>
    <source>
        <strain evidence="13">CCC161011</strain>
    </source>
</reference>
<dbReference type="PANTHER" id="PTHR23058">
    <property type="entry name" value="PEROXISOMAL MEMBRANE PROTEIN PEX14"/>
    <property type="match status" value="1"/>
</dbReference>
<dbReference type="GO" id="GO:1990429">
    <property type="term" value="C:peroxisomal importomer complex"/>
    <property type="evidence" value="ECO:0007669"/>
    <property type="project" value="TreeGrafter"/>
</dbReference>
<dbReference type="GO" id="GO:0005778">
    <property type="term" value="C:peroxisomal membrane"/>
    <property type="evidence" value="ECO:0007669"/>
    <property type="project" value="UniProtKB-SubCell"/>
</dbReference>
<feature type="compositionally biased region" description="Basic and acidic residues" evidence="11">
    <location>
        <begin position="689"/>
        <end position="711"/>
    </location>
</feature>
<feature type="compositionally biased region" description="Polar residues" evidence="11">
    <location>
        <begin position="298"/>
        <end position="315"/>
    </location>
</feature>
<evidence type="ECO:0000256" key="10">
    <source>
        <dbReference type="SAM" id="Coils"/>
    </source>
</evidence>
<dbReference type="Pfam" id="PF01465">
    <property type="entry name" value="GRIP"/>
    <property type="match status" value="1"/>
</dbReference>
<comment type="subcellular location">
    <subcellularLocation>
        <location evidence="9">Peroxisome membrane</location>
    </subcellularLocation>
</comment>
<dbReference type="Pfam" id="PF04695">
    <property type="entry name" value="Pex14_N"/>
    <property type="match status" value="1"/>
</dbReference>
<feature type="coiled-coil region" evidence="10">
    <location>
        <begin position="862"/>
        <end position="946"/>
    </location>
</feature>
<evidence type="ECO:0000256" key="3">
    <source>
        <dbReference type="ARBA" id="ARBA00022927"/>
    </source>
</evidence>
<keyword evidence="5" id="KW-0472">Membrane</keyword>
<protein>
    <recommendedName>
        <fullName evidence="7">Peroxisomal membrane protein PEX14</fullName>
    </recommendedName>
    <alternativeName>
        <fullName evidence="8">Peroxin-14</fullName>
    </alternativeName>
</protein>
<gene>
    <name evidence="13" type="ORF">MVEN_01534200</name>
</gene>
<evidence type="ECO:0000313" key="13">
    <source>
        <dbReference type="EMBL" id="KAF7347767.1"/>
    </source>
</evidence>
<feature type="coiled-coil region" evidence="10">
    <location>
        <begin position="119"/>
        <end position="167"/>
    </location>
</feature>
<keyword evidence="14" id="KW-1185">Reference proteome</keyword>
<feature type="region of interest" description="Disordered" evidence="11">
    <location>
        <begin position="1008"/>
        <end position="1028"/>
    </location>
</feature>
<dbReference type="PANTHER" id="PTHR23058:SF0">
    <property type="entry name" value="PEROXISOMAL MEMBRANE PROTEIN PEX14"/>
    <property type="match status" value="1"/>
</dbReference>
<feature type="compositionally biased region" description="Low complexity" evidence="11">
    <location>
        <begin position="319"/>
        <end position="332"/>
    </location>
</feature>
<feature type="region of interest" description="Disordered" evidence="11">
    <location>
        <begin position="728"/>
        <end position="764"/>
    </location>
</feature>
<evidence type="ECO:0000256" key="9">
    <source>
        <dbReference type="ARBA" id="ARBA00046271"/>
    </source>
</evidence>
<evidence type="ECO:0000256" key="1">
    <source>
        <dbReference type="ARBA" id="ARBA00005443"/>
    </source>
</evidence>
<keyword evidence="3" id="KW-0653">Protein transport</keyword>
<feature type="region of interest" description="Disordered" evidence="11">
    <location>
        <begin position="1070"/>
        <end position="1111"/>
    </location>
</feature>
<comment type="similarity">
    <text evidence="1">Belongs to the peroxin-14 family.</text>
</comment>
<dbReference type="OrthoDB" id="1926336at2759"/>
<proteinExistence type="inferred from homology"/>
<dbReference type="AlphaFoldDB" id="A0A8H6XWT1"/>
<feature type="compositionally biased region" description="Pro residues" evidence="11">
    <location>
        <begin position="424"/>
        <end position="438"/>
    </location>
</feature>
<accession>A0A8H6XWT1</accession>
<evidence type="ECO:0000256" key="7">
    <source>
        <dbReference type="ARBA" id="ARBA00029502"/>
    </source>
</evidence>
<dbReference type="InterPro" id="IPR000237">
    <property type="entry name" value="GRIP_dom"/>
</dbReference>
<evidence type="ECO:0000256" key="4">
    <source>
        <dbReference type="ARBA" id="ARBA00023010"/>
    </source>
</evidence>
<evidence type="ECO:0000259" key="12">
    <source>
        <dbReference type="PROSITE" id="PS50913"/>
    </source>
</evidence>
<evidence type="ECO:0000256" key="6">
    <source>
        <dbReference type="ARBA" id="ARBA00023140"/>
    </source>
</evidence>
<evidence type="ECO:0000256" key="8">
    <source>
        <dbReference type="ARBA" id="ARBA00029691"/>
    </source>
</evidence>
<comment type="caution">
    <text evidence="13">The sequence shown here is derived from an EMBL/GenBank/DDBJ whole genome shotgun (WGS) entry which is preliminary data.</text>
</comment>
<feature type="compositionally biased region" description="Low complexity" evidence="11">
    <location>
        <begin position="362"/>
        <end position="372"/>
    </location>
</feature>
<feature type="domain" description="GRIP" evidence="12">
    <location>
        <begin position="1108"/>
        <end position="1156"/>
    </location>
</feature>
<keyword evidence="2" id="KW-0813">Transport</keyword>
<evidence type="ECO:0000256" key="2">
    <source>
        <dbReference type="ARBA" id="ARBA00022448"/>
    </source>
</evidence>
<dbReference type="EMBL" id="JACAZI010000012">
    <property type="protein sequence ID" value="KAF7347767.1"/>
    <property type="molecule type" value="Genomic_DNA"/>
</dbReference>
<feature type="compositionally biased region" description="Low complexity" evidence="11">
    <location>
        <begin position="278"/>
        <end position="293"/>
    </location>
</feature>
<dbReference type="Proteomes" id="UP000620124">
    <property type="component" value="Unassembled WGS sequence"/>
</dbReference>
<keyword evidence="10" id="KW-0175">Coiled coil</keyword>
<evidence type="ECO:0000256" key="5">
    <source>
        <dbReference type="ARBA" id="ARBA00023136"/>
    </source>
</evidence>
<feature type="compositionally biased region" description="Low complexity" evidence="11">
    <location>
        <begin position="439"/>
        <end position="484"/>
    </location>
</feature>
<sequence>MASPERQELIRNAVVFLNDPNTQSSPLTQRIQFLEAKGLTPPEIDLAVRQAAQGSSYTPAYGQTPYQLIPPPPYRWDWRDYFITAVVSGTVTYGAVALFKKYLLPHLQPPTSTAYEADRDALTAQFDAAEALLKEIQAESAAVRAAVESQKEQIDQTTKNVDAMVQEVRDGETKTRDEMREIRDEINSIREMLPKMIERNKDSQTQSLAELQHELKSLKALLLSRGPTIASSSLPTTPLPALGRPSIPAWQLAGASPSTPTPDSTPNITQAAPHARQSSDSPPDARPASPARNRSSDGHASSTGQLAESALSNLRKSLASQRPASPSQSQKSPPAPRAHKMTLEDRLKAATAFTIGETSGESTPAASSRVSPAPAPVNKPSDAPDTGSKLELTMQHPLSPSSAPLPESRVSSPIELSEPVPILVAPPPSEPVPAPAPAEPVSTPAERVPAPEEAVPAAEPVSAPAEPVPAPSELVVPPAEHVPVPAGPVPPLSEPVPPAAEPAAPPPESIQPPSELIATFSPKPQTLQIDQVSALEAEVALPPATPDAQPEETSRITDVDALQERLKLVEQRFSDVSTSFKRLQAERAAADAVLKELTPLETISDSQALRDFVQNVVLKSEISLEEITRLNGKLATQEDRIEELRDTHRLESASQSAQIEKLKKQLAESEALLAAAQGQSDESSAAQKAEIERLTKEVESSKRMAKEEEEKRVKAISLLKTVRQKLVKAEKERDDLQRDVSASKDKDKAERERDQLEKSRLQSELETINAEREKAVAGLKSQFDREIASFKDKHEKETAVMRGQFELEALTTKSSHSKEVTSLTSRISTLESTLAGLTNDKNAFFDQLQLRQAELESAQFQMDSLQGQNTELQYQLRESEERFALLNDDITEVRREQDSRAREPSTSAEDVARLLSAAEAKYESKLADLRKNLNVVEKERNESEAQWSRKLREKVRENDELKQVLGSTTKNRELDEGVVEKLKDQIKLLQEEVRLHQIEAEELRAQAVSLEDVESSTKAQETETSAKIHTLEQLIEEAKSREAQLKTSNKTLREELRKVQSSAALLERQRNPGVGYWTSREPAAPEPRTSISSSSDSRGASPAPPPPQHEEEVNLEYLRNVILQFLEHKEMRPNLVKVLSIILHFTPQETRRLVAKV</sequence>
<dbReference type="SMART" id="SM00755">
    <property type="entry name" value="Grip"/>
    <property type="match status" value="1"/>
</dbReference>
<evidence type="ECO:0000256" key="11">
    <source>
        <dbReference type="SAM" id="MobiDB-lite"/>
    </source>
</evidence>
<feature type="region of interest" description="Disordered" evidence="11">
    <location>
        <begin position="230"/>
        <end position="340"/>
    </location>
</feature>
<dbReference type="InterPro" id="IPR006785">
    <property type="entry name" value="Pex14_N"/>
</dbReference>
<keyword evidence="6" id="KW-0576">Peroxisome</keyword>
<feature type="compositionally biased region" description="Pro residues" evidence="11">
    <location>
        <begin position="485"/>
        <end position="510"/>
    </location>
</feature>
<feature type="region of interest" description="Disordered" evidence="11">
    <location>
        <begin position="354"/>
        <end position="516"/>
    </location>
</feature>
<dbReference type="GO" id="GO:0005102">
    <property type="term" value="F:signaling receptor binding"/>
    <property type="evidence" value="ECO:0007669"/>
    <property type="project" value="TreeGrafter"/>
</dbReference>